<protein>
    <submittedName>
        <fullName evidence="2">Uncharacterized protein</fullName>
    </submittedName>
</protein>
<dbReference type="Proteomes" id="UP000567179">
    <property type="component" value="Unassembled WGS sequence"/>
</dbReference>
<evidence type="ECO:0000313" key="3">
    <source>
        <dbReference type="Proteomes" id="UP000567179"/>
    </source>
</evidence>
<dbReference type="EMBL" id="JAACJJ010000006">
    <property type="protein sequence ID" value="KAF5328112.1"/>
    <property type="molecule type" value="Genomic_DNA"/>
</dbReference>
<sequence>MLSGRRFSGYMRTSYIRDPSIPFPHMWSKAGHMYSAVKMDHDAEHCVAAQSQEADVGSGEWGKNERRNSRCEPHSILQDFEVGTAVLDIPSRRSDNGNWARLVRGLWDRARTGPIRMSDNPTSHLKKFSEQMLNLKATTAVGADYSSKMNESATGTPQGAGTRMRRSPKTKVPTLRTSKRGPILYSREAHITTLSTQRHRHLALHFSFPNPVDGSDSPRSTLHCRLTSVVAFVLVLTLRHCRSLNTRRPRSRVHRPTRPWCGSLTAAYPCAPELWRGAMDVPRPGIENVRQLMDTGTRTRNAMRCTVVGIVMQSPVAASVQGGMSILQLLTPARCSSALPLPSPLRILTPVFGPQLRMPAITLFSQFPLRGHGVYLRVTVSSRTRAQLCSGRALL</sequence>
<organism evidence="2 3">
    <name type="scientific">Psilocybe cf. subviscida</name>
    <dbReference type="NCBI Taxonomy" id="2480587"/>
    <lineage>
        <taxon>Eukaryota</taxon>
        <taxon>Fungi</taxon>
        <taxon>Dikarya</taxon>
        <taxon>Basidiomycota</taxon>
        <taxon>Agaricomycotina</taxon>
        <taxon>Agaricomycetes</taxon>
        <taxon>Agaricomycetidae</taxon>
        <taxon>Agaricales</taxon>
        <taxon>Agaricineae</taxon>
        <taxon>Strophariaceae</taxon>
        <taxon>Psilocybe</taxon>
    </lineage>
</organism>
<dbReference type="AlphaFoldDB" id="A0A8H5BRC5"/>
<proteinExistence type="predicted"/>
<keyword evidence="3" id="KW-1185">Reference proteome</keyword>
<name>A0A8H5BRC5_9AGAR</name>
<evidence type="ECO:0000256" key="1">
    <source>
        <dbReference type="SAM" id="MobiDB-lite"/>
    </source>
</evidence>
<feature type="region of interest" description="Disordered" evidence="1">
    <location>
        <begin position="147"/>
        <end position="175"/>
    </location>
</feature>
<comment type="caution">
    <text evidence="2">The sequence shown here is derived from an EMBL/GenBank/DDBJ whole genome shotgun (WGS) entry which is preliminary data.</text>
</comment>
<accession>A0A8H5BRC5</accession>
<reference evidence="2 3" key="1">
    <citation type="journal article" date="2020" name="ISME J.">
        <title>Uncovering the hidden diversity of litter-decomposition mechanisms in mushroom-forming fungi.</title>
        <authorList>
            <person name="Floudas D."/>
            <person name="Bentzer J."/>
            <person name="Ahren D."/>
            <person name="Johansson T."/>
            <person name="Persson P."/>
            <person name="Tunlid A."/>
        </authorList>
    </citation>
    <scope>NUCLEOTIDE SEQUENCE [LARGE SCALE GENOMIC DNA]</scope>
    <source>
        <strain evidence="2 3">CBS 101986</strain>
    </source>
</reference>
<feature type="compositionally biased region" description="Polar residues" evidence="1">
    <location>
        <begin position="147"/>
        <end position="159"/>
    </location>
</feature>
<evidence type="ECO:0000313" key="2">
    <source>
        <dbReference type="EMBL" id="KAF5328112.1"/>
    </source>
</evidence>
<gene>
    <name evidence="2" type="ORF">D9619_013639</name>
</gene>